<gene>
    <name evidence="8" type="ORF">OPV22_031397</name>
</gene>
<accession>A0AAV8NZ90</accession>
<evidence type="ECO:0000256" key="2">
    <source>
        <dbReference type="ARBA" id="ARBA00022771"/>
    </source>
</evidence>
<feature type="domain" description="C3H1-type" evidence="7">
    <location>
        <begin position="371"/>
        <end position="399"/>
    </location>
</feature>
<dbReference type="Pfam" id="PF00642">
    <property type="entry name" value="zf-CCCH"/>
    <property type="match status" value="3"/>
</dbReference>
<evidence type="ECO:0000256" key="3">
    <source>
        <dbReference type="ARBA" id="ARBA00022833"/>
    </source>
</evidence>
<dbReference type="GO" id="GO:0003729">
    <property type="term" value="F:mRNA binding"/>
    <property type="evidence" value="ECO:0007669"/>
    <property type="project" value="TreeGrafter"/>
</dbReference>
<dbReference type="InterPro" id="IPR000571">
    <property type="entry name" value="Znf_CCCH"/>
</dbReference>
<dbReference type="AlphaFoldDB" id="A0AAV8NZ90"/>
<dbReference type="PANTHER" id="PTHR12506:SF18">
    <property type="entry name" value="ZINC FINGER CCCH DOMAIN-CONTAINING PROTEIN 33-RELATED"/>
    <property type="match status" value="1"/>
</dbReference>
<proteinExistence type="predicted"/>
<dbReference type="GO" id="GO:0008270">
    <property type="term" value="F:zinc ion binding"/>
    <property type="evidence" value="ECO:0007669"/>
    <property type="project" value="UniProtKB-KW"/>
</dbReference>
<dbReference type="InterPro" id="IPR036855">
    <property type="entry name" value="Znf_CCCH_sf"/>
</dbReference>
<dbReference type="SMART" id="SM00356">
    <property type="entry name" value="ZnF_C3H1"/>
    <property type="match status" value="3"/>
</dbReference>
<feature type="zinc finger region" description="C3H1-type" evidence="5">
    <location>
        <begin position="325"/>
        <end position="353"/>
    </location>
</feature>
<dbReference type="SUPFAM" id="SSF90229">
    <property type="entry name" value="CCCH zinc finger"/>
    <property type="match status" value="3"/>
</dbReference>
<dbReference type="InterPro" id="IPR050974">
    <property type="entry name" value="Plant_ZF_CCCH"/>
</dbReference>
<name>A0AAV8NZ90_ENSVE</name>
<feature type="zinc finger region" description="C3H1-type" evidence="5">
    <location>
        <begin position="371"/>
        <end position="399"/>
    </location>
</feature>
<dbReference type="GO" id="GO:0003677">
    <property type="term" value="F:DNA binding"/>
    <property type="evidence" value="ECO:0007669"/>
    <property type="project" value="UniProtKB-KW"/>
</dbReference>
<feature type="domain" description="C3H1-type" evidence="7">
    <location>
        <begin position="325"/>
        <end position="353"/>
    </location>
</feature>
<feature type="region of interest" description="Disordered" evidence="6">
    <location>
        <begin position="66"/>
        <end position="87"/>
    </location>
</feature>
<reference evidence="8 9" key="1">
    <citation type="submission" date="2022-12" db="EMBL/GenBank/DDBJ databases">
        <title>Chromosome-scale assembly of the Ensete ventricosum genome.</title>
        <authorList>
            <person name="Dussert Y."/>
            <person name="Stocks J."/>
            <person name="Wendawek A."/>
            <person name="Woldeyes F."/>
            <person name="Nichols R.A."/>
            <person name="Borrell J.S."/>
        </authorList>
    </citation>
    <scope>NUCLEOTIDE SEQUENCE [LARGE SCALE GENOMIC DNA]</scope>
    <source>
        <strain evidence="9">cv. Maze</strain>
        <tissue evidence="8">Seeds</tissue>
    </source>
</reference>
<feature type="compositionally biased region" description="Low complexity" evidence="6">
    <location>
        <begin position="440"/>
        <end position="451"/>
    </location>
</feature>
<keyword evidence="2 5" id="KW-0863">Zinc-finger</keyword>
<dbReference type="PANTHER" id="PTHR12506">
    <property type="entry name" value="PROTEIN PHOSPHATASE RELATED"/>
    <property type="match status" value="1"/>
</dbReference>
<protein>
    <recommendedName>
        <fullName evidence="7">C3H1-type domain-containing protein</fullName>
    </recommendedName>
</protein>
<evidence type="ECO:0000256" key="5">
    <source>
        <dbReference type="PROSITE-ProRule" id="PRU00723"/>
    </source>
</evidence>
<organism evidence="8 9">
    <name type="scientific">Ensete ventricosum</name>
    <name type="common">Abyssinian banana</name>
    <name type="synonym">Musa ensete</name>
    <dbReference type="NCBI Taxonomy" id="4639"/>
    <lineage>
        <taxon>Eukaryota</taxon>
        <taxon>Viridiplantae</taxon>
        <taxon>Streptophyta</taxon>
        <taxon>Embryophyta</taxon>
        <taxon>Tracheophyta</taxon>
        <taxon>Spermatophyta</taxon>
        <taxon>Magnoliopsida</taxon>
        <taxon>Liliopsida</taxon>
        <taxon>Zingiberales</taxon>
        <taxon>Musaceae</taxon>
        <taxon>Ensete</taxon>
    </lineage>
</organism>
<evidence type="ECO:0000256" key="6">
    <source>
        <dbReference type="SAM" id="MobiDB-lite"/>
    </source>
</evidence>
<evidence type="ECO:0000256" key="1">
    <source>
        <dbReference type="ARBA" id="ARBA00022723"/>
    </source>
</evidence>
<evidence type="ECO:0000259" key="7">
    <source>
        <dbReference type="PROSITE" id="PS50103"/>
    </source>
</evidence>
<feature type="zinc finger region" description="C3H1-type" evidence="5">
    <location>
        <begin position="107"/>
        <end position="135"/>
    </location>
</feature>
<dbReference type="Proteomes" id="UP001222027">
    <property type="component" value="Unassembled WGS sequence"/>
</dbReference>
<keyword evidence="9" id="KW-1185">Reference proteome</keyword>
<dbReference type="PROSITE" id="PS50103">
    <property type="entry name" value="ZF_C3H1"/>
    <property type="match status" value="3"/>
</dbReference>
<sequence>MALRDPTDPLPLLCSPHSRVILKTKPFPALLSRLTARCQSLRWIIGGNGRSCGDDPVMAGDGWSTRAPTRAVTEGPSLSSQAGTDEEAMWKRMRESDSMETGPYPERPGEPDCAYYIRTGLCRFGRTCKFNHPPNRMLAVAAARIRGGYPERVGQPELLFEDRNMQIWSYMQVPPPQREGWNCWTCSIKYFRLPIATVVALRGSPVYPAVHSPTTPGQQTYPAEMTNWTLSRSSFIPSPRWQTSSSYAQLILPQGVVQVPGWTSYSGQMGSSPESQRTIGTAQFYGPSQQGETSIGAQGKFTSYQPGSAPMGLYAVPGENIFPERPGQPECQFYMKTGDCKFGAVCKFHHPKERLVPVPNCVLSPLGLPLRPGEPICVFYSRYGICKFGLNCKFDHPMGTFAYGLSASSTTGVPTAWHLLGSSLEPPTLAPAPSQGTANGSSGASRRISISESRHTAAGDENEEAES</sequence>
<comment type="caution">
    <text evidence="8">The sequence shown here is derived from an EMBL/GenBank/DDBJ whole genome shotgun (WGS) entry which is preliminary data.</text>
</comment>
<keyword evidence="3 5" id="KW-0862">Zinc</keyword>
<evidence type="ECO:0000313" key="8">
    <source>
        <dbReference type="EMBL" id="KAJ8458471.1"/>
    </source>
</evidence>
<feature type="region of interest" description="Disordered" evidence="6">
    <location>
        <begin position="427"/>
        <end position="467"/>
    </location>
</feature>
<keyword evidence="4" id="KW-0238">DNA-binding</keyword>
<feature type="domain" description="C3H1-type" evidence="7">
    <location>
        <begin position="107"/>
        <end position="135"/>
    </location>
</feature>
<dbReference type="EMBL" id="JAQQAF010000009">
    <property type="protein sequence ID" value="KAJ8458471.1"/>
    <property type="molecule type" value="Genomic_DNA"/>
</dbReference>
<evidence type="ECO:0000313" key="9">
    <source>
        <dbReference type="Proteomes" id="UP001222027"/>
    </source>
</evidence>
<evidence type="ECO:0000256" key="4">
    <source>
        <dbReference type="ARBA" id="ARBA00023125"/>
    </source>
</evidence>
<keyword evidence="1 5" id="KW-0479">Metal-binding</keyword>
<dbReference type="Gene3D" id="4.10.1000.10">
    <property type="entry name" value="Zinc finger, CCCH-type"/>
    <property type="match status" value="2"/>
</dbReference>